<feature type="chain" id="PRO_5040168867" evidence="2">
    <location>
        <begin position="18"/>
        <end position="158"/>
    </location>
</feature>
<gene>
    <name evidence="3" type="ORF">Slin15195_G095420</name>
</gene>
<keyword evidence="4" id="KW-1185">Reference proteome</keyword>
<keyword evidence="2" id="KW-0732">Signal</keyword>
<reference evidence="3" key="1">
    <citation type="submission" date="2022-06" db="EMBL/GenBank/DDBJ databases">
        <title>Complete genome sequences of two strains of the flax pathogen Septoria linicola.</title>
        <authorList>
            <person name="Lapalu N."/>
            <person name="Simon A."/>
            <person name="Demenou B."/>
            <person name="Paumier D."/>
            <person name="Guillot M.-P."/>
            <person name="Gout L."/>
            <person name="Valade R."/>
        </authorList>
    </citation>
    <scope>NUCLEOTIDE SEQUENCE</scope>
    <source>
        <strain evidence="3">SE15195</strain>
    </source>
</reference>
<feature type="region of interest" description="Disordered" evidence="1">
    <location>
        <begin position="72"/>
        <end position="132"/>
    </location>
</feature>
<evidence type="ECO:0000313" key="3">
    <source>
        <dbReference type="EMBL" id="USW56223.1"/>
    </source>
</evidence>
<evidence type="ECO:0000256" key="1">
    <source>
        <dbReference type="SAM" id="MobiDB-lite"/>
    </source>
</evidence>
<dbReference type="AlphaFoldDB" id="A0A9Q9EP71"/>
<organism evidence="3 4">
    <name type="scientific">Septoria linicola</name>
    <dbReference type="NCBI Taxonomy" id="215465"/>
    <lineage>
        <taxon>Eukaryota</taxon>
        <taxon>Fungi</taxon>
        <taxon>Dikarya</taxon>
        <taxon>Ascomycota</taxon>
        <taxon>Pezizomycotina</taxon>
        <taxon>Dothideomycetes</taxon>
        <taxon>Dothideomycetidae</taxon>
        <taxon>Mycosphaerellales</taxon>
        <taxon>Mycosphaerellaceae</taxon>
        <taxon>Septoria</taxon>
    </lineage>
</organism>
<dbReference type="EMBL" id="CP099425">
    <property type="protein sequence ID" value="USW56223.1"/>
    <property type="molecule type" value="Genomic_DNA"/>
</dbReference>
<evidence type="ECO:0000256" key="2">
    <source>
        <dbReference type="SAM" id="SignalP"/>
    </source>
</evidence>
<dbReference type="Proteomes" id="UP001056384">
    <property type="component" value="Chromosome 8"/>
</dbReference>
<accession>A0A9Q9EP71</accession>
<proteinExistence type="predicted"/>
<sequence length="158" mass="15529">MQLTLVALLSIASVALAGHPDTRKRDNDHPGGAAGIENAVTSLLSETQLPPDITTLGPALSSAGVTGVVVSDTTYGTSQPTGTGNSGFNQDGGQSSNGGSNGDDNNEQGSSGGNNNDENNNDANDDSRSRGLAAPSAVPHVLMAGAAGAVGMAVLGML</sequence>
<feature type="compositionally biased region" description="Polar residues" evidence="1">
    <location>
        <begin position="72"/>
        <end position="83"/>
    </location>
</feature>
<evidence type="ECO:0000313" key="4">
    <source>
        <dbReference type="Proteomes" id="UP001056384"/>
    </source>
</evidence>
<feature type="signal peptide" evidence="2">
    <location>
        <begin position="1"/>
        <end position="17"/>
    </location>
</feature>
<feature type="compositionally biased region" description="Low complexity" evidence="1">
    <location>
        <begin position="107"/>
        <end position="118"/>
    </location>
</feature>
<protein>
    <submittedName>
        <fullName evidence="3">Uncharacterized protein</fullName>
    </submittedName>
</protein>
<name>A0A9Q9EP71_9PEZI</name>